<dbReference type="InterPro" id="IPR032041">
    <property type="entry name" value="Cdc73_N"/>
</dbReference>
<name>A0A2P6TX68_CHLSO</name>
<evidence type="ECO:0000256" key="8">
    <source>
        <dbReference type="ARBA" id="ARBA00022694"/>
    </source>
</evidence>
<feature type="region of interest" description="Disordered" evidence="12">
    <location>
        <begin position="1107"/>
        <end position="1182"/>
    </location>
</feature>
<comment type="pathway">
    <text evidence="3">tRNA modification; 5-methoxycarbonylmethyl-2-thiouridine-tRNA biosynthesis.</text>
</comment>
<dbReference type="GO" id="GO:0033588">
    <property type="term" value="C:elongator holoenzyme complex"/>
    <property type="evidence" value="ECO:0007669"/>
    <property type="project" value="InterPro"/>
</dbReference>
<dbReference type="Gene3D" id="3.40.50.11990">
    <property type="entry name" value="RNA polymerase II accessory factor, Cdc73 C-terminal domain"/>
    <property type="match status" value="1"/>
</dbReference>
<keyword evidence="7 11" id="KW-0853">WD repeat</keyword>
<dbReference type="EMBL" id="LHPG02000005">
    <property type="protein sequence ID" value="PRW58657.1"/>
    <property type="molecule type" value="Genomic_DNA"/>
</dbReference>
<dbReference type="Pfam" id="PF05179">
    <property type="entry name" value="CDC73_C"/>
    <property type="match status" value="1"/>
</dbReference>
<dbReference type="GO" id="GO:0002098">
    <property type="term" value="P:tRNA wobble uridine modification"/>
    <property type="evidence" value="ECO:0007669"/>
    <property type="project" value="InterPro"/>
</dbReference>
<evidence type="ECO:0000256" key="5">
    <source>
        <dbReference type="ARBA" id="ARBA00020267"/>
    </source>
</evidence>
<dbReference type="Pfam" id="PF16050">
    <property type="entry name" value="CDC73_N"/>
    <property type="match status" value="1"/>
</dbReference>
<feature type="repeat" description="WD" evidence="11">
    <location>
        <begin position="675"/>
        <end position="707"/>
    </location>
</feature>
<dbReference type="PANTHER" id="PTHR44111:SF1">
    <property type="entry name" value="ELONGATOR COMPLEX PROTEIN 2"/>
    <property type="match status" value="1"/>
</dbReference>
<keyword evidence="9" id="KW-0677">Repeat</keyword>
<keyword evidence="16" id="KW-1185">Reference proteome</keyword>
<evidence type="ECO:0000256" key="6">
    <source>
        <dbReference type="ARBA" id="ARBA00022490"/>
    </source>
</evidence>
<dbReference type="PANTHER" id="PTHR44111">
    <property type="entry name" value="ELONGATOR COMPLEX PROTEIN 2"/>
    <property type="match status" value="1"/>
</dbReference>
<dbReference type="STRING" id="3076.A0A2P6TX68"/>
<dbReference type="Proteomes" id="UP000239899">
    <property type="component" value="Unassembled WGS sequence"/>
</dbReference>
<accession>A0A2P6TX68</accession>
<evidence type="ECO:0000259" key="14">
    <source>
        <dbReference type="Pfam" id="PF16050"/>
    </source>
</evidence>
<feature type="domain" description="Cell division control protein 73 C-terminal" evidence="13">
    <location>
        <begin position="1176"/>
        <end position="1330"/>
    </location>
</feature>
<keyword evidence="6" id="KW-0963">Cytoplasm</keyword>
<dbReference type="SUPFAM" id="SSF50978">
    <property type="entry name" value="WD40 repeat-like"/>
    <property type="match status" value="2"/>
</dbReference>
<evidence type="ECO:0000313" key="16">
    <source>
        <dbReference type="Proteomes" id="UP000239899"/>
    </source>
</evidence>
<sequence>MAAPVTLQHVAAGCNRCTHALHWGDAGLLAYAAHNAVLVYEPQEARVLGTLLGHTDRVNCVRWLPTAAFFGLGTAAAAAPLVLASGAGDGTVRVWLWTPHTPAQPWRLAATLQGHTAPVTSLTAFPLGSSGAGGDLGMLLLSTAGDGEVHVWECTPGSSGSDGGSGPADPGSWRLQQRIAVGHQLQDCTAVAALPGDPGWLLLAAGGVDGAVRLYARPPGGQFQLACKLTGHQDWVRGLAFAQLDDGKLLLASASQDKNVRIWAVAQQQEQQSAGQPGGSANGAAAAASLAASLTRYAPRPLIRAGQHTYAATLEAVLIGHEDWVHSVAWHPRVPAPDGSGGSSQPPCLLSASMDRTMMLWRPDQATGLWMSEESVGDAGANHLGYYTGVWAPDGRGIAAHGFTGALHIWRRADADDSWAPKHALGGHWGPVVDACWAADGGCLLTVSTDQTARITTRLHGGHWCEIARPQVHGHDFSGVAALPAREGGPGRLPSYLYASASEEKVLRVFEAPRAFHDTLAAARGRAAFPAAEAAAGSGGGAAVLGALLPALGLSNKAVYEDEAAAAEEGSGVVPTSSLEGSFLPGTGAAAYEDGPDLAPNAAPGAVAGPPLEEHLSQNTLWPEIHKLYGHGNDAYCLAADPLGRYLASACRAQSADTAAIWIWDTANWTGVAQLPAHTLTVTQLAFSPDGRFLASASRDRSVALFERQEQQGGANGSGPTAPFRLVGRIKTHARIVWGLHWSPDGRLLATASRDGRVKVWAIAPAADGSVQLPAAAAATIDCGDSVRSVQFAPDCQPGTSYHLAAGLESGAVQLLRLAAQEAAPAAGGQQPVDIAAHELLWQSPLHEQHAAARGGPPGSRRRSLRMADPLSLLREYVSTGRIEEVVLAGDRVDFGGKFSFNKTVPTGYKSQQGKGNFYDLETLLFFAKHVDAKFTDYFKKAGKEIGKAVTFVDRKDLQEYLTGRSDRSEYIQLTVPDLEVQHAAKRARIDEGAAAAGPSAAAPEAEEEAAEAVALRRIRESEVQLRDRNTMLSVPGRSFRKVLTLLSQAQREQQQKEHVEKLKAKQRAATHKPALPVRPSGRYERQTQQDATLKQMGAAALGVQVGFKPTGPAADGVPPPPPPAQQGAAPPPPPQQRPSSRPDAAQAQRHASRSEQHRRQVAAHTAQAPQKQHRGTPIVMVPPGMTALLNMHNMRTFLEKGEFQTTEEAKRVNPVKEDRAAIERTIGCKGPVKFYVTDKEPTSRSDWDRVVAVVCSGKAWQFKKWPFKGAAEGNLVDTFSRVLGVFVHYTDEQVDATVKSWNVKILGLNRQSRHRDLTVAQEFWRLLDAHLAARSSSLLYRR</sequence>
<feature type="compositionally biased region" description="Basic and acidic residues" evidence="12">
    <location>
        <begin position="1054"/>
        <end position="1064"/>
    </location>
</feature>
<evidence type="ECO:0000256" key="12">
    <source>
        <dbReference type="SAM" id="MobiDB-lite"/>
    </source>
</evidence>
<organism evidence="15 16">
    <name type="scientific">Chlorella sorokiniana</name>
    <name type="common">Freshwater green alga</name>
    <dbReference type="NCBI Taxonomy" id="3076"/>
    <lineage>
        <taxon>Eukaryota</taxon>
        <taxon>Viridiplantae</taxon>
        <taxon>Chlorophyta</taxon>
        <taxon>core chlorophytes</taxon>
        <taxon>Trebouxiophyceae</taxon>
        <taxon>Chlorellales</taxon>
        <taxon>Chlorellaceae</taxon>
        <taxon>Chlorella clade</taxon>
        <taxon>Chlorella</taxon>
    </lineage>
</organism>
<dbReference type="InterPro" id="IPR038103">
    <property type="entry name" value="CDC73_C_sf"/>
</dbReference>
<comment type="similarity">
    <text evidence="4">Belongs to the WD repeat ELP2 family.</text>
</comment>
<reference evidence="15 16" key="1">
    <citation type="journal article" date="2018" name="Plant J.">
        <title>Genome sequences of Chlorella sorokiniana UTEX 1602 and Micractinium conductrix SAG 241.80: implications to maltose excretion by a green alga.</title>
        <authorList>
            <person name="Arriola M.B."/>
            <person name="Velmurugan N."/>
            <person name="Zhang Y."/>
            <person name="Plunkett M.H."/>
            <person name="Hondzo H."/>
            <person name="Barney B.M."/>
        </authorList>
    </citation>
    <scope>NUCLEOTIDE SEQUENCE [LARGE SCALE GENOMIC DNA]</scope>
    <source>
        <strain evidence="16">UTEX 1602</strain>
    </source>
</reference>
<feature type="repeat" description="WD" evidence="11">
    <location>
        <begin position="730"/>
        <end position="761"/>
    </location>
</feature>
<dbReference type="InterPro" id="IPR031336">
    <property type="entry name" value="CDC73_C"/>
</dbReference>
<comment type="subcellular location">
    <subcellularLocation>
        <location evidence="2">Cytoplasm</location>
    </subcellularLocation>
    <subcellularLocation>
        <location evidence="1">Nucleus</location>
    </subcellularLocation>
</comment>
<dbReference type="Gene3D" id="2.130.10.10">
    <property type="entry name" value="YVTN repeat-like/Quinoprotein amine dehydrogenase"/>
    <property type="match status" value="5"/>
</dbReference>
<feature type="region of interest" description="Disordered" evidence="12">
    <location>
        <begin position="1051"/>
        <end position="1095"/>
    </location>
</feature>
<dbReference type="InterPro" id="IPR015943">
    <property type="entry name" value="WD40/YVTN_repeat-like_dom_sf"/>
</dbReference>
<dbReference type="PROSITE" id="PS50082">
    <property type="entry name" value="WD_REPEATS_2"/>
    <property type="match status" value="3"/>
</dbReference>
<dbReference type="PROSITE" id="PS50294">
    <property type="entry name" value="WD_REPEATS_REGION"/>
    <property type="match status" value="3"/>
</dbReference>
<dbReference type="GO" id="GO:0005737">
    <property type="term" value="C:cytoplasm"/>
    <property type="evidence" value="ECO:0007669"/>
    <property type="project" value="UniProtKB-SubCell"/>
</dbReference>
<evidence type="ECO:0000256" key="3">
    <source>
        <dbReference type="ARBA" id="ARBA00005043"/>
    </source>
</evidence>
<evidence type="ECO:0000256" key="2">
    <source>
        <dbReference type="ARBA" id="ARBA00004496"/>
    </source>
</evidence>
<feature type="repeat" description="WD" evidence="11">
    <location>
        <begin position="229"/>
        <end position="273"/>
    </location>
</feature>
<evidence type="ECO:0000256" key="10">
    <source>
        <dbReference type="ARBA" id="ARBA00023242"/>
    </source>
</evidence>
<evidence type="ECO:0000313" key="15">
    <source>
        <dbReference type="EMBL" id="PRW58657.1"/>
    </source>
</evidence>
<gene>
    <name evidence="15" type="ORF">C2E21_3039</name>
</gene>
<evidence type="ECO:0000256" key="11">
    <source>
        <dbReference type="PROSITE-ProRule" id="PRU00221"/>
    </source>
</evidence>
<feature type="compositionally biased region" description="Pro residues" evidence="12">
    <location>
        <begin position="1118"/>
        <end position="1137"/>
    </location>
</feature>
<protein>
    <recommendedName>
        <fullName evidence="5">Elongator complex protein 2</fullName>
    </recommendedName>
</protein>
<dbReference type="Pfam" id="PF00400">
    <property type="entry name" value="WD40"/>
    <property type="match status" value="8"/>
</dbReference>
<dbReference type="InterPro" id="IPR037289">
    <property type="entry name" value="Elp2"/>
</dbReference>
<feature type="domain" description="Paf1 complex subunit Cdc73 N-terminal" evidence="14">
    <location>
        <begin position="867"/>
        <end position="1009"/>
    </location>
</feature>
<evidence type="ECO:0000256" key="9">
    <source>
        <dbReference type="ARBA" id="ARBA00022737"/>
    </source>
</evidence>
<keyword evidence="10" id="KW-0539">Nucleus</keyword>
<dbReference type="GO" id="GO:0005634">
    <property type="term" value="C:nucleus"/>
    <property type="evidence" value="ECO:0007669"/>
    <property type="project" value="UniProtKB-SubCell"/>
</dbReference>
<evidence type="ECO:0000259" key="13">
    <source>
        <dbReference type="Pfam" id="PF05179"/>
    </source>
</evidence>
<comment type="caution">
    <text evidence="15">The sequence shown here is derived from an EMBL/GenBank/DDBJ whole genome shotgun (WGS) entry which is preliminary data.</text>
</comment>
<evidence type="ECO:0000256" key="4">
    <source>
        <dbReference type="ARBA" id="ARBA00005881"/>
    </source>
</evidence>
<evidence type="ECO:0000256" key="1">
    <source>
        <dbReference type="ARBA" id="ARBA00004123"/>
    </source>
</evidence>
<dbReference type="InterPro" id="IPR001680">
    <property type="entry name" value="WD40_rpt"/>
</dbReference>
<dbReference type="InterPro" id="IPR036322">
    <property type="entry name" value="WD40_repeat_dom_sf"/>
</dbReference>
<keyword evidence="8" id="KW-0819">tRNA processing</keyword>
<proteinExistence type="inferred from homology"/>
<dbReference type="OrthoDB" id="27911at2759"/>
<dbReference type="SMART" id="SM00320">
    <property type="entry name" value="WD40"/>
    <property type="match status" value="10"/>
</dbReference>
<dbReference type="UniPathway" id="UPA00988"/>
<evidence type="ECO:0000256" key="7">
    <source>
        <dbReference type="ARBA" id="ARBA00022574"/>
    </source>
</evidence>